<evidence type="ECO:0000313" key="5">
    <source>
        <dbReference type="Ensembl" id="ENSOCUP00000037893.1"/>
    </source>
</evidence>
<dbReference type="EMBL" id="AAGW02043040">
    <property type="status" value="NOT_ANNOTATED_CDS"/>
    <property type="molecule type" value="Genomic_DNA"/>
</dbReference>
<evidence type="ECO:0000256" key="1">
    <source>
        <dbReference type="ARBA" id="ARBA00004401"/>
    </source>
</evidence>
<feature type="compositionally biased region" description="Basic residues" evidence="4">
    <location>
        <begin position="117"/>
        <end position="138"/>
    </location>
</feature>
<keyword evidence="3" id="KW-0812">Transmembrane</keyword>
<sequence>MSCVGSAHRCQTWSLGGHLAAASLLLPSPGRQEERPPYHRAKKSSAGGVCYLSMGVVVLLMGLAFASVYIYRYFFLAQLARDSFFHCGVLYEDSLSSQTRTRDGAGGGRENLPRGQLRAHQRPRAPVWRRRRRRHHPRLPAGPHRLPRHLSGQVLRHRAQHHYRAAPSQLLGAPHERKGGGRGGGPQRGLILPSPAPMESWPGVDGEDAPPPALGVGKASVGTLSEGGRGGVWACAGRPRVLSRRRAAPRRGGPTSRRRTSSRRKWW</sequence>
<dbReference type="GO" id="GO:0042985">
    <property type="term" value="P:negative regulation of amyloid precursor protein biosynthetic process"/>
    <property type="evidence" value="ECO:0007669"/>
    <property type="project" value="TreeGrafter"/>
</dbReference>
<feature type="transmembrane region" description="Helical" evidence="3">
    <location>
        <begin position="49"/>
        <end position="71"/>
    </location>
</feature>
<evidence type="ECO:0000256" key="3">
    <source>
        <dbReference type="RuleBase" id="RU367061"/>
    </source>
</evidence>
<reference evidence="5" key="2">
    <citation type="submission" date="2025-08" db="UniProtKB">
        <authorList>
            <consortium name="Ensembl"/>
        </authorList>
    </citation>
    <scope>IDENTIFICATION</scope>
    <source>
        <strain evidence="5">Thorbecke</strain>
    </source>
</reference>
<reference evidence="5 6" key="1">
    <citation type="journal article" date="2011" name="Nature">
        <title>A high-resolution map of human evolutionary constraint using 29 mammals.</title>
        <authorList>
            <person name="Lindblad-Toh K."/>
            <person name="Garber M."/>
            <person name="Zuk O."/>
            <person name="Lin M.F."/>
            <person name="Parker B.J."/>
            <person name="Washietl S."/>
            <person name="Kheradpour P."/>
            <person name="Ernst J."/>
            <person name="Jordan G."/>
            <person name="Mauceli E."/>
            <person name="Ward L.D."/>
            <person name="Lowe C.B."/>
            <person name="Holloway A.K."/>
            <person name="Clamp M."/>
            <person name="Gnerre S."/>
            <person name="Alfoldi J."/>
            <person name="Beal K."/>
            <person name="Chang J."/>
            <person name="Clawson H."/>
            <person name="Cuff J."/>
            <person name="Di Palma F."/>
            <person name="Fitzgerald S."/>
            <person name="Flicek P."/>
            <person name="Guttman M."/>
            <person name="Hubisz M.J."/>
            <person name="Jaffe D.B."/>
            <person name="Jungreis I."/>
            <person name="Kent W.J."/>
            <person name="Kostka D."/>
            <person name="Lara M."/>
            <person name="Martins A.L."/>
            <person name="Massingham T."/>
            <person name="Moltke I."/>
            <person name="Raney B.J."/>
            <person name="Rasmussen M.D."/>
            <person name="Robinson J."/>
            <person name="Stark A."/>
            <person name="Vilella A.J."/>
            <person name="Wen J."/>
            <person name="Xie X."/>
            <person name="Zody M.C."/>
            <person name="Baldwin J."/>
            <person name="Bloom T."/>
            <person name="Chin C.W."/>
            <person name="Heiman D."/>
            <person name="Nicol R."/>
            <person name="Nusbaum C."/>
            <person name="Young S."/>
            <person name="Wilkinson J."/>
            <person name="Worley K.C."/>
            <person name="Kovar C.L."/>
            <person name="Muzny D.M."/>
            <person name="Gibbs R.A."/>
            <person name="Cree A."/>
            <person name="Dihn H.H."/>
            <person name="Fowler G."/>
            <person name="Jhangiani S."/>
            <person name="Joshi V."/>
            <person name="Lee S."/>
            <person name="Lewis L.R."/>
            <person name="Nazareth L.V."/>
            <person name="Okwuonu G."/>
            <person name="Santibanez J."/>
            <person name="Warren W.C."/>
            <person name="Mardis E.R."/>
            <person name="Weinstock G.M."/>
            <person name="Wilson R.K."/>
            <person name="Delehaunty K."/>
            <person name="Dooling D."/>
            <person name="Fronik C."/>
            <person name="Fulton L."/>
            <person name="Fulton B."/>
            <person name="Graves T."/>
            <person name="Minx P."/>
            <person name="Sodergren E."/>
            <person name="Birney E."/>
            <person name="Margulies E.H."/>
            <person name="Herrero J."/>
            <person name="Green E.D."/>
            <person name="Haussler D."/>
            <person name="Siepel A."/>
            <person name="Goldman N."/>
            <person name="Pollard K.S."/>
            <person name="Pedersen J.S."/>
            <person name="Lander E.S."/>
            <person name="Kellis M."/>
        </authorList>
    </citation>
    <scope>NUCLEOTIDE SEQUENCE [LARGE SCALE GENOMIC DNA]</scope>
    <source>
        <strain evidence="5 6">Thorbecke inbred</strain>
    </source>
</reference>
<dbReference type="PANTHER" id="PTHR10962:SF5">
    <property type="entry name" value="INTEGRAL MEMBRANE PROTEIN 2C"/>
    <property type="match status" value="1"/>
</dbReference>
<dbReference type="Bgee" id="ENSOCUG00000011364">
    <property type="expression patterns" value="Expressed in frontal cortex and 16 other cell types or tissues"/>
</dbReference>
<dbReference type="PANTHER" id="PTHR10962">
    <property type="entry name" value="INTEGRAL TRANSMEMBRANE PROTEIN 2"/>
    <property type="match status" value="1"/>
</dbReference>
<accession>A0A5F9CXD4</accession>
<evidence type="ECO:0000256" key="4">
    <source>
        <dbReference type="SAM" id="MobiDB-lite"/>
    </source>
</evidence>
<dbReference type="GO" id="GO:0005886">
    <property type="term" value="C:plasma membrane"/>
    <property type="evidence" value="ECO:0007669"/>
    <property type="project" value="UniProtKB-SubCell"/>
</dbReference>
<dbReference type="EMBL" id="AAGW02043042">
    <property type="status" value="NOT_ANNOTATED_CDS"/>
    <property type="molecule type" value="Genomic_DNA"/>
</dbReference>
<evidence type="ECO:0000313" key="6">
    <source>
        <dbReference type="Proteomes" id="UP000001811"/>
    </source>
</evidence>
<organism evidence="5 6">
    <name type="scientific">Oryctolagus cuniculus</name>
    <name type="common">Rabbit</name>
    <dbReference type="NCBI Taxonomy" id="9986"/>
    <lineage>
        <taxon>Eukaryota</taxon>
        <taxon>Metazoa</taxon>
        <taxon>Chordata</taxon>
        <taxon>Craniata</taxon>
        <taxon>Vertebrata</taxon>
        <taxon>Euteleostomi</taxon>
        <taxon>Mammalia</taxon>
        <taxon>Eutheria</taxon>
        <taxon>Euarchontoglires</taxon>
        <taxon>Glires</taxon>
        <taxon>Lagomorpha</taxon>
        <taxon>Leporidae</taxon>
        <taxon>Oryctolagus</taxon>
    </lineage>
</organism>
<keyword evidence="6" id="KW-1185">Reference proteome</keyword>
<feature type="compositionally biased region" description="Basic residues" evidence="4">
    <location>
        <begin position="256"/>
        <end position="267"/>
    </location>
</feature>
<comment type="subcellular location">
    <subcellularLocation>
        <location evidence="1">Cell membrane</location>
        <topology evidence="1">Single-pass type II membrane protein</topology>
    </subcellularLocation>
    <subcellularLocation>
        <location evidence="3">Membrane</location>
        <topology evidence="3">Single-pass type II membrane protein</topology>
    </subcellularLocation>
</comment>
<evidence type="ECO:0000256" key="2">
    <source>
        <dbReference type="ARBA" id="ARBA00022475"/>
    </source>
</evidence>
<feature type="region of interest" description="Disordered" evidence="4">
    <location>
        <begin position="164"/>
        <end position="267"/>
    </location>
</feature>
<keyword evidence="3" id="KW-0472">Membrane</keyword>
<dbReference type="GO" id="GO:0070062">
    <property type="term" value="C:extracellular exosome"/>
    <property type="evidence" value="ECO:0007669"/>
    <property type="project" value="TreeGrafter"/>
</dbReference>
<dbReference type="EMBL" id="AAGW02043041">
    <property type="status" value="NOT_ANNOTATED_CDS"/>
    <property type="molecule type" value="Genomic_DNA"/>
</dbReference>
<name>A0A5F9CXD4_RABIT</name>
<dbReference type="Ensembl" id="ENSOCUT00000063830.1">
    <property type="protein sequence ID" value="ENSOCUP00000037893.1"/>
    <property type="gene ID" value="ENSOCUG00000011364.4"/>
</dbReference>
<keyword evidence="3" id="KW-0735">Signal-anchor</keyword>
<dbReference type="GeneTree" id="ENSGT00950000183115"/>
<dbReference type="AlphaFoldDB" id="A0A5F9CXD4"/>
<keyword evidence="3" id="KW-1133">Transmembrane helix</keyword>
<reference evidence="5" key="3">
    <citation type="submission" date="2025-09" db="UniProtKB">
        <authorList>
            <consortium name="Ensembl"/>
        </authorList>
    </citation>
    <scope>IDENTIFICATION</scope>
    <source>
        <strain evidence="5">Thorbecke</strain>
    </source>
</reference>
<proteinExistence type="inferred from homology"/>
<dbReference type="InterPro" id="IPR040145">
    <property type="entry name" value="ITM2"/>
</dbReference>
<dbReference type="GO" id="GO:0001540">
    <property type="term" value="F:amyloid-beta binding"/>
    <property type="evidence" value="ECO:0007669"/>
    <property type="project" value="TreeGrafter"/>
</dbReference>
<comment type="similarity">
    <text evidence="3">Belongs to the ITM2 family.</text>
</comment>
<protein>
    <recommendedName>
        <fullName evidence="3">Integral membrane protein 2</fullName>
    </recommendedName>
</protein>
<dbReference type="GO" id="GO:0005794">
    <property type="term" value="C:Golgi apparatus"/>
    <property type="evidence" value="ECO:0007669"/>
    <property type="project" value="TreeGrafter"/>
</dbReference>
<feature type="region of interest" description="Disordered" evidence="4">
    <location>
        <begin position="98"/>
        <end position="148"/>
    </location>
</feature>
<keyword evidence="2 3" id="KW-1003">Cell membrane</keyword>
<dbReference type="Proteomes" id="UP000001811">
    <property type="component" value="Chromosome 7"/>
</dbReference>